<dbReference type="GO" id="GO:0008270">
    <property type="term" value="F:zinc ion binding"/>
    <property type="evidence" value="ECO:0007669"/>
    <property type="project" value="UniProtKB-KW"/>
</dbReference>
<dbReference type="PROSITE" id="PS01282">
    <property type="entry name" value="BIR_REPEAT_1"/>
    <property type="match status" value="2"/>
</dbReference>
<feature type="compositionally biased region" description="Polar residues" evidence="4">
    <location>
        <begin position="998"/>
        <end position="1018"/>
    </location>
</feature>
<evidence type="ECO:0000313" key="7">
    <source>
        <dbReference type="Proteomes" id="UP001178148"/>
    </source>
</evidence>
<dbReference type="SMART" id="SM00238">
    <property type="entry name" value="BIR"/>
    <property type="match status" value="6"/>
</dbReference>
<dbReference type="Pfam" id="PF00653">
    <property type="entry name" value="BIR"/>
    <property type="match status" value="6"/>
</dbReference>
<feature type="compositionally biased region" description="Low complexity" evidence="4">
    <location>
        <begin position="468"/>
        <end position="480"/>
    </location>
</feature>
<dbReference type="PANTHER" id="PTHR10044:SF139">
    <property type="entry name" value="DEATH-ASSOCIATED INHIBITOR OF APOPTOSIS 2"/>
    <property type="match status" value="1"/>
</dbReference>
<name>A0AA90SN31_9GAMM</name>
<organism evidence="6 7">
    <name type="scientific">Candidatus Endonucleibacter bathymodioli</name>
    <dbReference type="NCBI Taxonomy" id="539814"/>
    <lineage>
        <taxon>Bacteria</taxon>
        <taxon>Pseudomonadati</taxon>
        <taxon>Pseudomonadota</taxon>
        <taxon>Gammaproteobacteria</taxon>
        <taxon>Oceanospirillales</taxon>
        <taxon>Endozoicomonadaceae</taxon>
        <taxon>Candidatus Endonucleibacter</taxon>
    </lineage>
</organism>
<keyword evidence="7" id="KW-1185">Reference proteome</keyword>
<dbReference type="InterPro" id="IPR001841">
    <property type="entry name" value="Znf_RING"/>
</dbReference>
<dbReference type="InterPro" id="IPR013083">
    <property type="entry name" value="Znf_RING/FYVE/PHD"/>
</dbReference>
<dbReference type="Proteomes" id="UP001178148">
    <property type="component" value="Unassembled WGS sequence"/>
</dbReference>
<dbReference type="SUPFAM" id="SSF57924">
    <property type="entry name" value="Inhibitor of apoptosis (IAP) repeat"/>
    <property type="match status" value="6"/>
</dbReference>
<evidence type="ECO:0000259" key="5">
    <source>
        <dbReference type="PROSITE" id="PS50089"/>
    </source>
</evidence>
<proteinExistence type="predicted"/>
<evidence type="ECO:0000256" key="3">
    <source>
        <dbReference type="ARBA" id="ARBA00022833"/>
    </source>
</evidence>
<feature type="region of interest" description="Disordered" evidence="4">
    <location>
        <begin position="832"/>
        <end position="860"/>
    </location>
</feature>
<keyword evidence="1" id="KW-0479">Metal-binding</keyword>
<dbReference type="GO" id="GO:0005737">
    <property type="term" value="C:cytoplasm"/>
    <property type="evidence" value="ECO:0007669"/>
    <property type="project" value="TreeGrafter"/>
</dbReference>
<dbReference type="InterPro" id="IPR001370">
    <property type="entry name" value="BIR_rpt"/>
</dbReference>
<feature type="compositionally biased region" description="Polar residues" evidence="4">
    <location>
        <begin position="977"/>
        <end position="990"/>
    </location>
</feature>
<feature type="region of interest" description="Disordered" evidence="4">
    <location>
        <begin position="1195"/>
        <end position="1223"/>
    </location>
</feature>
<evidence type="ECO:0000256" key="4">
    <source>
        <dbReference type="SAM" id="MobiDB-lite"/>
    </source>
</evidence>
<dbReference type="Gene3D" id="1.10.1170.10">
    <property type="entry name" value="Inhibitor Of Apoptosis Protein (2mihbC-IAP-1), Chain A"/>
    <property type="match status" value="6"/>
</dbReference>
<evidence type="ECO:0000256" key="1">
    <source>
        <dbReference type="ARBA" id="ARBA00022723"/>
    </source>
</evidence>
<feature type="domain" description="RING-type" evidence="5">
    <location>
        <begin position="1511"/>
        <end position="1546"/>
    </location>
</feature>
<feature type="compositionally biased region" description="Low complexity" evidence="4">
    <location>
        <begin position="1148"/>
        <end position="1163"/>
    </location>
</feature>
<dbReference type="EMBL" id="JASXSV010000015">
    <property type="protein sequence ID" value="MDP0589516.1"/>
    <property type="molecule type" value="Genomic_DNA"/>
</dbReference>
<feature type="compositionally biased region" description="Polar residues" evidence="4">
    <location>
        <begin position="1164"/>
        <end position="1179"/>
    </location>
</feature>
<dbReference type="Gene3D" id="3.30.40.10">
    <property type="entry name" value="Zinc/RING finger domain, C3HC4 (zinc finger)"/>
    <property type="match status" value="1"/>
</dbReference>
<accession>A0AA90SN31</accession>
<dbReference type="PROSITE" id="PS50143">
    <property type="entry name" value="BIR_REPEAT_2"/>
    <property type="match status" value="6"/>
</dbReference>
<keyword evidence="2" id="KW-0863">Zinc-finger</keyword>
<reference evidence="6 7" key="1">
    <citation type="journal article" date="2023" name="bioRxiv">
        <title>An intranuclear bacterial parasite of deep-sea mussels expresses apoptosis inhibitors acquired from its host.</title>
        <authorList>
            <person name="Gonzalez Porras M.A."/>
            <person name="Assie A."/>
            <person name="Tietjen M."/>
            <person name="Violette M."/>
            <person name="Kleiner M."/>
            <person name="Gruber-Vodicka H."/>
            <person name="Dubilier N."/>
            <person name="Leisch N."/>
        </authorList>
    </citation>
    <scope>NUCLEOTIDE SEQUENCE [LARGE SCALE GENOMIC DNA]</scope>
    <source>
        <strain evidence="6">IAP13</strain>
    </source>
</reference>
<dbReference type="CDD" id="cd00022">
    <property type="entry name" value="BIR"/>
    <property type="match status" value="6"/>
</dbReference>
<feature type="region of interest" description="Disordered" evidence="4">
    <location>
        <begin position="583"/>
        <end position="647"/>
    </location>
</feature>
<comment type="caution">
    <text evidence="6">The sequence shown here is derived from an EMBL/GenBank/DDBJ whole genome shotgun (WGS) entry which is preliminary data.</text>
</comment>
<dbReference type="GO" id="GO:0051726">
    <property type="term" value="P:regulation of cell cycle"/>
    <property type="evidence" value="ECO:0007669"/>
    <property type="project" value="TreeGrafter"/>
</dbReference>
<feature type="compositionally biased region" description="Polar residues" evidence="4">
    <location>
        <begin position="625"/>
        <end position="643"/>
    </location>
</feature>
<dbReference type="PANTHER" id="PTHR10044">
    <property type="entry name" value="INHIBITOR OF APOPTOSIS"/>
    <property type="match status" value="1"/>
</dbReference>
<evidence type="ECO:0000256" key="2">
    <source>
        <dbReference type="ARBA" id="ARBA00022771"/>
    </source>
</evidence>
<feature type="region of interest" description="Disordered" evidence="4">
    <location>
        <begin position="754"/>
        <end position="773"/>
    </location>
</feature>
<dbReference type="PROSITE" id="PS50089">
    <property type="entry name" value="ZF_RING_2"/>
    <property type="match status" value="1"/>
</dbReference>
<keyword evidence="3" id="KW-0862">Zinc</keyword>
<feature type="region of interest" description="Disordered" evidence="4">
    <location>
        <begin position="967"/>
        <end position="1044"/>
    </location>
</feature>
<feature type="region of interest" description="Disordered" evidence="4">
    <location>
        <begin position="780"/>
        <end position="814"/>
    </location>
</feature>
<feature type="region of interest" description="Disordered" evidence="4">
    <location>
        <begin position="441"/>
        <end position="484"/>
    </location>
</feature>
<dbReference type="FunFam" id="1.10.1170.10:FF:000002">
    <property type="entry name" value="Baculoviral IAP repeat containing 7"/>
    <property type="match status" value="1"/>
</dbReference>
<sequence length="1558" mass="175082">MANSNKDDNSLRTFFWLAMSSPYSPELLSEILCLEHKANLRTYRYIFNASPGTPHFSEDRITEHHPLSHSIPETFSKSNPFCRTGCQLESGDGQLEWDIPVESGAEFIFSVIYDGDSPIAAPLLQQDTDTKQALHKNVSFSPEAGSLIITPSGSIKQTWQWRLLLNGKGTATISTPTEGHCVPALSGWHNHDARFPNECGQTILRFPAQNKKYNSLKKELARTLSSIIQHAEKNKKITLHSHALTNEHSLRKQLNSALPWLTKNYGQDFLSKRQYHRPLIPPPGQYFYVFHNPSQYCEGLSKPQIERPSRNDSMKSEFARLSSFSSFPFIQHLANVALARVGFYYTDTNKGVTTECKCFCCGCTYTNWKEHDNPYDIHRQISPNCAYMTGAQSNNDPIHDEDKKTPRRTLQVPLTKSLADIALPMHQLQITENNSYTSITIDNGDTGDNTTESITFRNSDDLTTGFESSQSSSTSQANNSEYDHPYSRYSSLEIRVQSYANWPTYLNQLPADMAAAGFFHAEPITVGNDSVRCFSCGLGLHHWDPDDNPLVEHARWAPKCAYLRKYKGAEFIAEIQKKEKEWSSAGGQQSLNASPNTEGGIFNNHLESIPLRPQQHTHTTEKPSHSTNSTTEPHLAHNPSNHSLNKDLSKTKTKYPVYEPFNIRKSTYGGWPSYLDQTPHEMANAGFFFVGYGDYTRCFHCGGGLRNWEAGYDPYTEHARWFPACEYLRQCKGEKFITDIQKEVKKRALNTASGTQSLNTSANPESGISNNSLTSIPLRTQQHTHTTENPSHSTNSTTEPHLSHNPNNLTAELNCSENDSLNKDLCKPKYPTHASINATPQPLANNHNNSTTEYNGSESSDIATRHIGLEKSRYPTYSHVETRQESYVGWPKNLSQSPETLADAGFFYTGYKDHAHCFHCGWTVYNWESCEDPYTEHARLSPKCAYIRQLKGEKFIAAIQKQEKEKKMALNKAGSPQYFNTPANLENSIPRSHLTHNPLPQHQSPNTTANPSHSANMTNASINAPPPPSNNSNHSTTGYNGSENSNINTPSINLAFLKYPAYRDPLTRIDTYASWPTHITQTPIALAEAGFFFTGTDDHVRCYCCGIGLKSWDTEDDPWVEHAHWSPKCTYILEKKGTTFVNSVQAQVQRQQQQNSMSNASAQHPLNTSENPVGASSHNLVNNAPLLQPQSTNITENSSPSANMTNSLVNNNTERAPTKKSTKHLKENDLLGINFDSPKFFDMATLTSRQKTYDDDNCRSLLSEKGQDKSILAKAGFFYSGYSDYTCCFFCGLKLKSWSAEDIPLAVHLRISPKCQFALWIQKDKQVNQDQNKTLPQAGEQPLFVSDNQKDKLSRLITMGVDGATQRYCINPDSTKTKDAGARLEQRLLHREDINNCIKELEQTITVHVYAETLKMAEEASITTLLRDKHKPSSINDAIKRFNNENQQITTEVTITIKAITQIISDIEEERRNAASSNATEAEPTSQELLEIQEHVELVRENNELKEKLTCTICKDHPIALALLPCGHFCSCSDCTPAMRQCPICNTYVKGTIKVFFH</sequence>
<feature type="compositionally biased region" description="Polar residues" evidence="4">
    <location>
        <begin position="1195"/>
        <end position="1215"/>
    </location>
</feature>
<evidence type="ECO:0000313" key="6">
    <source>
        <dbReference type="EMBL" id="MDP0589516.1"/>
    </source>
</evidence>
<feature type="compositionally biased region" description="Polar residues" evidence="4">
    <location>
        <begin position="834"/>
        <end position="860"/>
    </location>
</feature>
<dbReference type="InterPro" id="IPR050784">
    <property type="entry name" value="IAP"/>
</dbReference>
<feature type="compositionally biased region" description="Polar residues" evidence="4">
    <location>
        <begin position="452"/>
        <end position="467"/>
    </location>
</feature>
<dbReference type="Pfam" id="PF13920">
    <property type="entry name" value="zf-C3HC4_3"/>
    <property type="match status" value="1"/>
</dbReference>
<gene>
    <name evidence="6" type="ORF">QS748_10140</name>
</gene>
<protein>
    <submittedName>
        <fullName evidence="6">RING-HC finger protein</fullName>
    </submittedName>
</protein>
<feature type="compositionally biased region" description="Low complexity" evidence="4">
    <location>
        <begin position="441"/>
        <end position="451"/>
    </location>
</feature>
<feature type="compositionally biased region" description="Polar residues" evidence="4">
    <location>
        <begin position="585"/>
        <end position="597"/>
    </location>
</feature>
<feature type="region of interest" description="Disordered" evidence="4">
    <location>
        <begin position="1148"/>
        <end position="1179"/>
    </location>
</feature>